<evidence type="ECO:0000313" key="1">
    <source>
        <dbReference type="EMBL" id="GCB30677.1"/>
    </source>
</evidence>
<sequence>MTRKIQKITPEWQSEPFFCSVGSAVARVKGKHHDGDVNKLGGILCRQFRWYRELFRPVGMKGFFYLQKSEECKAGINFHKLAYPKIYYDLFAKQIYRKSEGFEVHSSFEVYSSFLRGLSDFHIDSKTAAKTAPS</sequence>
<dbReference type="Proteomes" id="UP000287361">
    <property type="component" value="Unassembled WGS sequence"/>
</dbReference>
<dbReference type="AlphaFoldDB" id="A0A401LGQ0"/>
<gene>
    <name evidence="1" type="ORF">KGMB03357_23380</name>
</gene>
<accession>A0A401LGQ0</accession>
<dbReference type="EMBL" id="BHVZ01000014">
    <property type="protein sequence ID" value="GCB30677.1"/>
    <property type="molecule type" value="Genomic_DNA"/>
</dbReference>
<evidence type="ECO:0000313" key="2">
    <source>
        <dbReference type="Proteomes" id="UP000287361"/>
    </source>
</evidence>
<keyword evidence="2" id="KW-1185">Reference proteome</keyword>
<reference evidence="1 2" key="1">
    <citation type="submission" date="2018-10" db="EMBL/GenBank/DDBJ databases">
        <title>Draft Genome Sequence of Anaerotignum sp. KCTC 15736.</title>
        <authorList>
            <person name="Choi S.H."/>
            <person name="Kim J.S."/>
            <person name="Kang S.W."/>
            <person name="Lee J.S."/>
            <person name="Park S.H."/>
        </authorList>
    </citation>
    <scope>NUCLEOTIDE SEQUENCE [LARGE SCALE GENOMIC DNA]</scope>
    <source>
        <strain evidence="1 2">KCTC 15736</strain>
    </source>
</reference>
<proteinExistence type="predicted"/>
<name>A0A401LGQ0_9FIRM</name>
<organism evidence="1 2">
    <name type="scientific">Anaerotignum faecicola</name>
    <dbReference type="NCBI Taxonomy" id="2358141"/>
    <lineage>
        <taxon>Bacteria</taxon>
        <taxon>Bacillati</taxon>
        <taxon>Bacillota</taxon>
        <taxon>Clostridia</taxon>
        <taxon>Lachnospirales</taxon>
        <taxon>Anaerotignaceae</taxon>
        <taxon>Anaerotignum</taxon>
    </lineage>
</organism>
<protein>
    <submittedName>
        <fullName evidence="1">Uncharacterized protein</fullName>
    </submittedName>
</protein>
<comment type="caution">
    <text evidence="1">The sequence shown here is derived from an EMBL/GenBank/DDBJ whole genome shotgun (WGS) entry which is preliminary data.</text>
</comment>